<organism evidence="1 2">
    <name type="scientific">Lacinutrix venerupis</name>
    <dbReference type="NCBI Taxonomy" id="1486034"/>
    <lineage>
        <taxon>Bacteria</taxon>
        <taxon>Pseudomonadati</taxon>
        <taxon>Bacteroidota</taxon>
        <taxon>Flavobacteriia</taxon>
        <taxon>Flavobacteriales</taxon>
        <taxon>Flavobacteriaceae</taxon>
        <taxon>Lacinutrix</taxon>
    </lineage>
</organism>
<protein>
    <submittedName>
        <fullName evidence="1">Uncharacterized protein</fullName>
    </submittedName>
</protein>
<dbReference type="AlphaFoldDB" id="A0AAC9PW46"/>
<dbReference type="EMBL" id="CP019352">
    <property type="protein sequence ID" value="APX99710.1"/>
    <property type="molecule type" value="Genomic_DNA"/>
</dbReference>
<dbReference type="KEGG" id="lvn:BWR22_05095"/>
<keyword evidence="2" id="KW-1185">Reference proteome</keyword>
<name>A0AAC9PW46_9FLAO</name>
<gene>
    <name evidence="1" type="ORF">BWR22_05095</name>
</gene>
<dbReference type="RefSeq" id="WP_076732339.1">
    <property type="nucleotide sequence ID" value="NZ_CP019352.1"/>
</dbReference>
<reference evidence="1 2" key="1">
    <citation type="submission" date="2017-01" db="EMBL/GenBank/DDBJ databases">
        <title>Complete genome of Lacinutrix venerupis DOK2-8 isolated from seawater in Dokdo.</title>
        <authorList>
            <person name="Chi W.-J."/>
            <person name="Kim J.H."/>
        </authorList>
    </citation>
    <scope>NUCLEOTIDE SEQUENCE [LARGE SCALE GENOMIC DNA]</scope>
    <source>
        <strain evidence="1 2">DOK2-8</strain>
    </source>
</reference>
<proteinExistence type="predicted"/>
<evidence type="ECO:0000313" key="1">
    <source>
        <dbReference type="EMBL" id="APX99710.1"/>
    </source>
</evidence>
<accession>A0AAC9PW46</accession>
<evidence type="ECO:0000313" key="2">
    <source>
        <dbReference type="Proteomes" id="UP000187506"/>
    </source>
</evidence>
<sequence>MKVTINKYFYLVIVLLLNTFAGIFSNQIISKENNGFIEFNSKALHATHKTAAKQNKTTATYKPYSKQEQHDLLFDFIEVNEVEEEAPTSKKSIDLYFANNAFIVSQVFETFSKEHQKRATHNTYTFNKPATRLHVQYQVFII</sequence>
<dbReference type="Proteomes" id="UP000187506">
    <property type="component" value="Chromosome"/>
</dbReference>